<keyword evidence="3" id="KW-0732">Signal</keyword>
<evidence type="ECO:0000256" key="2">
    <source>
        <dbReference type="ARBA" id="ARBA00022737"/>
    </source>
</evidence>
<dbReference type="Proteomes" id="UP000054359">
    <property type="component" value="Unassembled WGS sequence"/>
</dbReference>
<dbReference type="Gene3D" id="3.80.10.10">
    <property type="entry name" value="Ribonuclease Inhibitor"/>
    <property type="match status" value="1"/>
</dbReference>
<dbReference type="SMART" id="SM00369">
    <property type="entry name" value="LRR_TYP"/>
    <property type="match status" value="4"/>
</dbReference>
<gene>
    <name evidence="4" type="ORF">X975_18785</name>
</gene>
<dbReference type="STRING" id="407821.A0A087U3Y8"/>
<name>A0A087U3Y8_STEMI</name>
<dbReference type="AlphaFoldDB" id="A0A087U3Y8"/>
<keyword evidence="1" id="KW-0433">Leucine-rich repeat</keyword>
<dbReference type="OrthoDB" id="2013775at2759"/>
<keyword evidence="5" id="KW-1185">Reference proteome</keyword>
<keyword evidence="4" id="KW-0675">Receptor</keyword>
<dbReference type="Pfam" id="PF13855">
    <property type="entry name" value="LRR_8"/>
    <property type="match status" value="2"/>
</dbReference>
<accession>A0A087U3Y8</accession>
<dbReference type="SUPFAM" id="SSF52058">
    <property type="entry name" value="L domain-like"/>
    <property type="match status" value="1"/>
</dbReference>
<evidence type="ECO:0000256" key="3">
    <source>
        <dbReference type="SAM" id="SignalP"/>
    </source>
</evidence>
<dbReference type="InterPro" id="IPR003591">
    <property type="entry name" value="Leu-rich_rpt_typical-subtyp"/>
</dbReference>
<reference evidence="4 5" key="1">
    <citation type="submission" date="2013-11" db="EMBL/GenBank/DDBJ databases">
        <title>Genome sequencing of Stegodyphus mimosarum.</title>
        <authorList>
            <person name="Bechsgaard J."/>
        </authorList>
    </citation>
    <scope>NUCLEOTIDE SEQUENCE [LARGE SCALE GENOMIC DNA]</scope>
</reference>
<feature type="signal peptide" evidence="3">
    <location>
        <begin position="1"/>
        <end position="19"/>
    </location>
</feature>
<dbReference type="PROSITE" id="PS51450">
    <property type="entry name" value="LRR"/>
    <property type="match status" value="1"/>
</dbReference>
<dbReference type="EMBL" id="KK118044">
    <property type="protein sequence ID" value="KFM72077.1"/>
    <property type="molecule type" value="Genomic_DNA"/>
</dbReference>
<dbReference type="InterPro" id="IPR032675">
    <property type="entry name" value="LRR_dom_sf"/>
</dbReference>
<evidence type="ECO:0000256" key="1">
    <source>
        <dbReference type="ARBA" id="ARBA00022614"/>
    </source>
</evidence>
<keyword evidence="2" id="KW-0677">Repeat</keyword>
<evidence type="ECO:0000313" key="5">
    <source>
        <dbReference type="Proteomes" id="UP000054359"/>
    </source>
</evidence>
<organism evidence="4 5">
    <name type="scientific">Stegodyphus mimosarum</name>
    <name type="common">African social velvet spider</name>
    <dbReference type="NCBI Taxonomy" id="407821"/>
    <lineage>
        <taxon>Eukaryota</taxon>
        <taxon>Metazoa</taxon>
        <taxon>Ecdysozoa</taxon>
        <taxon>Arthropoda</taxon>
        <taxon>Chelicerata</taxon>
        <taxon>Arachnida</taxon>
        <taxon>Araneae</taxon>
        <taxon>Araneomorphae</taxon>
        <taxon>Entelegynae</taxon>
        <taxon>Eresoidea</taxon>
        <taxon>Eresidae</taxon>
        <taxon>Stegodyphus</taxon>
    </lineage>
</organism>
<dbReference type="OMA" id="PLECDSH"/>
<protein>
    <submittedName>
        <fullName evidence="4">Reticulon-4 receptor</fullName>
    </submittedName>
</protein>
<evidence type="ECO:0000313" key="4">
    <source>
        <dbReference type="EMBL" id="KFM72077.1"/>
    </source>
</evidence>
<dbReference type="PANTHER" id="PTHR45712">
    <property type="entry name" value="AGAP008170-PA"/>
    <property type="match status" value="1"/>
</dbReference>
<proteinExistence type="predicted"/>
<sequence length="326" mass="37573">MSPLLLFIVLLQSAYLVHSFTNLCPPVEDLQPCYCVSDGKAIRVDCMQVTSVEEVRTALRSVKGIKRVFIDFLRARLDKIPSDLFKGLHVTKLSFTNCELKAFGDEGRSALEGLEDIIEELSIHFSFSEENELKYLNVSQLRALEDLEIEGNGLTKMGNEFFKDGPENVKNLYIMTNFIEELGDKTFASLYNLKNLWLTGNRFKTVYRSMFPTPALYLASLDLTNNEISSLPEDMFSRMPALKEVILAENSIQRVPQTTWLPVWRQITRLYLEKNPLECDSHIDWMLKIPRPYVLKGRCVAPEKRKDKDLKRLIDDSLLDRSDEEF</sequence>
<dbReference type="InterPro" id="IPR001611">
    <property type="entry name" value="Leu-rich_rpt"/>
</dbReference>
<feature type="non-terminal residue" evidence="4">
    <location>
        <position position="326"/>
    </location>
</feature>
<feature type="chain" id="PRO_5001830265" evidence="3">
    <location>
        <begin position="20"/>
        <end position="326"/>
    </location>
</feature>
<dbReference type="InterPro" id="IPR050333">
    <property type="entry name" value="SLRP"/>
</dbReference>
<dbReference type="PANTHER" id="PTHR45712:SF22">
    <property type="entry name" value="INSULIN-LIKE GROWTH FACTOR-BINDING PROTEIN COMPLEX ACID LABILE SUBUNIT"/>
    <property type="match status" value="1"/>
</dbReference>